<organism evidence="1 2">
    <name type="scientific">Pseudonocardia adelaidensis</name>
    <dbReference type="NCBI Taxonomy" id="648754"/>
    <lineage>
        <taxon>Bacteria</taxon>
        <taxon>Bacillati</taxon>
        <taxon>Actinomycetota</taxon>
        <taxon>Actinomycetes</taxon>
        <taxon>Pseudonocardiales</taxon>
        <taxon>Pseudonocardiaceae</taxon>
        <taxon>Pseudonocardia</taxon>
    </lineage>
</organism>
<accession>A0ABP9NUD0</accession>
<protein>
    <submittedName>
        <fullName evidence="1">Uncharacterized protein</fullName>
    </submittedName>
</protein>
<comment type="caution">
    <text evidence="1">The sequence shown here is derived from an EMBL/GenBank/DDBJ whole genome shotgun (WGS) entry which is preliminary data.</text>
</comment>
<gene>
    <name evidence="1" type="ORF">GCM10023320_49970</name>
</gene>
<dbReference type="EMBL" id="BAABJO010000020">
    <property type="protein sequence ID" value="GAA5129463.1"/>
    <property type="molecule type" value="Genomic_DNA"/>
</dbReference>
<reference evidence="2" key="1">
    <citation type="journal article" date="2019" name="Int. J. Syst. Evol. Microbiol.">
        <title>The Global Catalogue of Microorganisms (GCM) 10K type strain sequencing project: providing services to taxonomists for standard genome sequencing and annotation.</title>
        <authorList>
            <consortium name="The Broad Institute Genomics Platform"/>
            <consortium name="The Broad Institute Genome Sequencing Center for Infectious Disease"/>
            <person name="Wu L."/>
            <person name="Ma J."/>
        </authorList>
    </citation>
    <scope>NUCLEOTIDE SEQUENCE [LARGE SCALE GENOMIC DNA]</scope>
    <source>
        <strain evidence="2">JCM 18302</strain>
    </source>
</reference>
<dbReference type="Proteomes" id="UP001500804">
    <property type="component" value="Unassembled WGS sequence"/>
</dbReference>
<name>A0ABP9NUD0_9PSEU</name>
<sequence>MISPEDSDAVRADDALIERLRAGGPPDPADPLPALLAAWRDFVRQSAGRAAQQAQRLAHPLA</sequence>
<keyword evidence="2" id="KW-1185">Reference proteome</keyword>
<evidence type="ECO:0000313" key="2">
    <source>
        <dbReference type="Proteomes" id="UP001500804"/>
    </source>
</evidence>
<proteinExistence type="predicted"/>
<evidence type="ECO:0000313" key="1">
    <source>
        <dbReference type="EMBL" id="GAA5129463.1"/>
    </source>
</evidence>